<dbReference type="AlphaFoldDB" id="A0A6A5ATB3"/>
<evidence type="ECO:0000313" key="2">
    <source>
        <dbReference type="EMBL" id="KAF0775037.1"/>
    </source>
</evidence>
<reference evidence="2 3" key="1">
    <citation type="submission" date="2019-06" db="EMBL/GenBank/DDBJ databases">
        <title>Genomics analysis of Aphanomyces spp. identifies a new class of oomycete effector associated with host adaptation.</title>
        <authorList>
            <person name="Gaulin E."/>
        </authorList>
    </citation>
    <scope>NUCLEOTIDE SEQUENCE [LARGE SCALE GENOMIC DNA]</scope>
    <source>
        <strain evidence="2 3">E</strain>
    </source>
</reference>
<accession>A0A6A5ATB3</accession>
<dbReference type="Pfam" id="PF07727">
    <property type="entry name" value="RVT_2"/>
    <property type="match status" value="1"/>
</dbReference>
<sequence>VARYKDRLVIHGHTQVQAVNIEESYSPEMAEILRMMLALGAVFNYEIDAMDVITAFLNAEMDCEVYVKHPREYYEYFEAYTA</sequence>
<organism evidence="2 3">
    <name type="scientific">Aphanomyces astaci</name>
    <name type="common">Crayfish plague agent</name>
    <dbReference type="NCBI Taxonomy" id="112090"/>
    <lineage>
        <taxon>Eukaryota</taxon>
        <taxon>Sar</taxon>
        <taxon>Stramenopiles</taxon>
        <taxon>Oomycota</taxon>
        <taxon>Saprolegniomycetes</taxon>
        <taxon>Saprolegniales</taxon>
        <taxon>Verrucalvaceae</taxon>
        <taxon>Aphanomyces</taxon>
    </lineage>
</organism>
<dbReference type="Proteomes" id="UP000469452">
    <property type="component" value="Unassembled WGS sequence"/>
</dbReference>
<feature type="domain" description="Reverse transcriptase Ty1/copia-type" evidence="1">
    <location>
        <begin position="2"/>
        <end position="71"/>
    </location>
</feature>
<protein>
    <recommendedName>
        <fullName evidence="1">Reverse transcriptase Ty1/copia-type domain-containing protein</fullName>
    </recommendedName>
</protein>
<dbReference type="InterPro" id="IPR013103">
    <property type="entry name" value="RVT_2"/>
</dbReference>
<evidence type="ECO:0000259" key="1">
    <source>
        <dbReference type="Pfam" id="PF07727"/>
    </source>
</evidence>
<proteinExistence type="predicted"/>
<comment type="caution">
    <text evidence="2">The sequence shown here is derived from an EMBL/GenBank/DDBJ whole genome shotgun (WGS) entry which is preliminary data.</text>
</comment>
<evidence type="ECO:0000313" key="3">
    <source>
        <dbReference type="Proteomes" id="UP000469452"/>
    </source>
</evidence>
<dbReference type="EMBL" id="VJMI01002529">
    <property type="protein sequence ID" value="KAF0775037.1"/>
    <property type="molecule type" value="Genomic_DNA"/>
</dbReference>
<name>A0A6A5ATB3_APHAT</name>
<gene>
    <name evidence="2" type="ORF">AaE_001263</name>
</gene>
<feature type="non-terminal residue" evidence="2">
    <location>
        <position position="1"/>
    </location>
</feature>